<protein>
    <submittedName>
        <fullName evidence="1">Uncharacterized protein</fullName>
    </submittedName>
</protein>
<keyword evidence="2" id="KW-1185">Reference proteome</keyword>
<dbReference type="EMBL" id="JANBVB010003577">
    <property type="protein sequence ID" value="KAJ2878306.1"/>
    <property type="molecule type" value="Genomic_DNA"/>
</dbReference>
<proteinExistence type="predicted"/>
<accession>A0ACC1LSJ0</accession>
<reference evidence="1" key="1">
    <citation type="submission" date="2022-07" db="EMBL/GenBank/DDBJ databases">
        <title>Phylogenomic reconstructions and comparative analyses of Kickxellomycotina fungi.</title>
        <authorList>
            <person name="Reynolds N.K."/>
            <person name="Stajich J.E."/>
            <person name="Barry K."/>
            <person name="Grigoriev I.V."/>
            <person name="Crous P."/>
            <person name="Smith M.E."/>
        </authorList>
    </citation>
    <scope>NUCLEOTIDE SEQUENCE</scope>
    <source>
        <strain evidence="1">CBS 190363</strain>
    </source>
</reference>
<feature type="non-terminal residue" evidence="1">
    <location>
        <position position="339"/>
    </location>
</feature>
<evidence type="ECO:0000313" key="2">
    <source>
        <dbReference type="Proteomes" id="UP001139981"/>
    </source>
</evidence>
<evidence type="ECO:0000313" key="1">
    <source>
        <dbReference type="EMBL" id="KAJ2878306.1"/>
    </source>
</evidence>
<organism evidence="1 2">
    <name type="scientific">Coemansia aciculifera</name>
    <dbReference type="NCBI Taxonomy" id="417176"/>
    <lineage>
        <taxon>Eukaryota</taxon>
        <taxon>Fungi</taxon>
        <taxon>Fungi incertae sedis</taxon>
        <taxon>Zoopagomycota</taxon>
        <taxon>Kickxellomycotina</taxon>
        <taxon>Kickxellomycetes</taxon>
        <taxon>Kickxellales</taxon>
        <taxon>Kickxellaceae</taxon>
        <taxon>Coemansia</taxon>
    </lineage>
</organism>
<name>A0ACC1LSJ0_9FUNG</name>
<feature type="non-terminal residue" evidence="1">
    <location>
        <position position="1"/>
    </location>
</feature>
<comment type="caution">
    <text evidence="1">The sequence shown here is derived from an EMBL/GenBank/DDBJ whole genome shotgun (WGS) entry which is preliminary data.</text>
</comment>
<dbReference type="Proteomes" id="UP001139981">
    <property type="component" value="Unassembled WGS sequence"/>
</dbReference>
<sequence length="339" mass="36973">TPKEAVSILQLFRYADAIDHMLMAVGTVAALAAGTAMPLMTILFADITQALLTYNNGDDSNNQAARNNFDHQVRKYCWYFFGLGMAMWLVSSIQKLAWNITSERSGKRLRELFYISILRQNIGWFDGLSTGELTTRISGDVNLVQEGTGEKFSFVLQYVTTFFTGIIIAFVKGWKLTLVVLSVLPVLVGASALMGILLSKNASGGQDSYAEAGGVADEVLSSIKTVMAFDGMARELERYREKILKARAAGLRKSWVLGGCMGFIMFSIYSVYALGFWYGGKLAREKEMEAATVLNVFFSLIIGGFSLGNAAPSISAVASARGAAVKVYDIIDRESPIDS</sequence>
<gene>
    <name evidence="1" type="ORF">IWW38_006354</name>
</gene>